<sequence length="536" mass="55430">MDTTGNTIILQLLLAYGADANAGRTRTRQNVPGVEGSTPLHFAAANGHMAAVRLLLENGARPAPTDKDKQTPEALALASGHDDIALVLAQHSHSSGRVEPGSVRDLGYVPDLTWGGTHPSGDGTNRNMRSRALSTASSASFSMVPTPNGSPRLTPSASPALMPVIPRSSNGTPSQLRSKATSSPVREAKRPSLPYIFEKAVSPAASLRAVIQSHVSMSADDDEPPAPAAAPPSTRHQLLNSKKSISAILRRAAGIREPSPPPSDIPPLRDVSREATRTPPTVIPTKQLSPGKARLFKEKQRAGDSTPPVISSLPKPASRLRSSSISGLVPAVDDRGRLRPPLLRARANSEAQPPENNVIRGINALRVSPAPSPGTSPSASSPSSGASLSIRRPPSLSNVPFSLSAGSVSSSMAHPVAKYPPGESYTTSPKGNVIAAVSPPFLPLAAMHESMHPPLRLEPQAAQSSENVAAPASNVVHSQPSTPTVPMSAEILTKLLESQGTGVDEYGHAPLAALLAEVGEKASGSGGSTSGGHGHV</sequence>
<feature type="signal peptide" evidence="4">
    <location>
        <begin position="1"/>
        <end position="22"/>
    </location>
</feature>
<dbReference type="InterPro" id="IPR036770">
    <property type="entry name" value="Ankyrin_rpt-contain_sf"/>
</dbReference>
<feature type="compositionally biased region" description="Polar residues" evidence="3">
    <location>
        <begin position="143"/>
        <end position="157"/>
    </location>
</feature>
<dbReference type="InterPro" id="IPR050776">
    <property type="entry name" value="Ank_Repeat/CDKN_Inhibitor"/>
</dbReference>
<dbReference type="SUPFAM" id="SSF48403">
    <property type="entry name" value="Ankyrin repeat"/>
    <property type="match status" value="1"/>
</dbReference>
<name>A0AAF0ESU9_9BASI</name>
<evidence type="ECO:0000256" key="3">
    <source>
        <dbReference type="SAM" id="MobiDB-lite"/>
    </source>
</evidence>
<dbReference type="SMART" id="SM00248">
    <property type="entry name" value="ANK"/>
    <property type="match status" value="2"/>
</dbReference>
<keyword evidence="4" id="KW-0732">Signal</keyword>
<evidence type="ECO:0000313" key="6">
    <source>
        <dbReference type="Proteomes" id="UP001219933"/>
    </source>
</evidence>
<feature type="region of interest" description="Disordered" evidence="3">
    <location>
        <begin position="366"/>
        <end position="391"/>
    </location>
</feature>
<evidence type="ECO:0008006" key="7">
    <source>
        <dbReference type="Google" id="ProtNLM"/>
    </source>
</evidence>
<dbReference type="Pfam" id="PF12796">
    <property type="entry name" value="Ank_2"/>
    <property type="match status" value="1"/>
</dbReference>
<keyword evidence="6" id="KW-1185">Reference proteome</keyword>
<keyword evidence="1" id="KW-0677">Repeat</keyword>
<feature type="compositionally biased region" description="Low complexity" evidence="3">
    <location>
        <begin position="373"/>
        <end position="389"/>
    </location>
</feature>
<gene>
    <name evidence="5" type="ORF">MCUN1_000728</name>
</gene>
<dbReference type="EMBL" id="CP119877">
    <property type="protein sequence ID" value="WFD33902.1"/>
    <property type="molecule type" value="Genomic_DNA"/>
</dbReference>
<reference evidence="5" key="1">
    <citation type="submission" date="2023-03" db="EMBL/GenBank/DDBJ databases">
        <title>Mating type loci evolution in Malassezia.</title>
        <authorList>
            <person name="Coelho M.A."/>
        </authorList>
    </citation>
    <scope>NUCLEOTIDE SEQUENCE</scope>
    <source>
        <strain evidence="5">CBS 11721</strain>
    </source>
</reference>
<dbReference type="Gene3D" id="1.25.40.20">
    <property type="entry name" value="Ankyrin repeat-containing domain"/>
    <property type="match status" value="1"/>
</dbReference>
<evidence type="ECO:0000256" key="1">
    <source>
        <dbReference type="ARBA" id="ARBA00022737"/>
    </source>
</evidence>
<keyword evidence="2" id="KW-0040">ANK repeat</keyword>
<feature type="compositionally biased region" description="Polar residues" evidence="3">
    <location>
        <begin position="167"/>
        <end position="184"/>
    </location>
</feature>
<dbReference type="InterPro" id="IPR002110">
    <property type="entry name" value="Ankyrin_rpt"/>
</dbReference>
<feature type="region of interest" description="Disordered" evidence="3">
    <location>
        <begin position="114"/>
        <end position="187"/>
    </location>
</feature>
<feature type="region of interest" description="Disordered" evidence="3">
    <location>
        <begin position="252"/>
        <end position="335"/>
    </location>
</feature>
<feature type="chain" id="PRO_5041917172" description="Ankyrin" evidence="4">
    <location>
        <begin position="23"/>
        <end position="536"/>
    </location>
</feature>
<protein>
    <recommendedName>
        <fullName evidence="7">Ankyrin</fullName>
    </recommendedName>
</protein>
<organism evidence="5 6">
    <name type="scientific">Malassezia cuniculi</name>
    <dbReference type="NCBI Taxonomy" id="948313"/>
    <lineage>
        <taxon>Eukaryota</taxon>
        <taxon>Fungi</taxon>
        <taxon>Dikarya</taxon>
        <taxon>Basidiomycota</taxon>
        <taxon>Ustilaginomycotina</taxon>
        <taxon>Malasseziomycetes</taxon>
        <taxon>Malasseziales</taxon>
        <taxon>Malasseziaceae</taxon>
        <taxon>Malassezia</taxon>
    </lineage>
</organism>
<accession>A0AAF0ESU9</accession>
<evidence type="ECO:0000313" key="5">
    <source>
        <dbReference type="EMBL" id="WFD33902.1"/>
    </source>
</evidence>
<dbReference type="AlphaFoldDB" id="A0AAF0ESU9"/>
<dbReference type="PANTHER" id="PTHR24201">
    <property type="entry name" value="ANK_REP_REGION DOMAIN-CONTAINING PROTEIN"/>
    <property type="match status" value="1"/>
</dbReference>
<dbReference type="Proteomes" id="UP001219933">
    <property type="component" value="Chromosome 1"/>
</dbReference>
<evidence type="ECO:0000256" key="2">
    <source>
        <dbReference type="ARBA" id="ARBA00023043"/>
    </source>
</evidence>
<proteinExistence type="predicted"/>
<feature type="region of interest" description="Disordered" evidence="3">
    <location>
        <begin position="216"/>
        <end position="240"/>
    </location>
</feature>
<feature type="compositionally biased region" description="Low complexity" evidence="3">
    <location>
        <begin position="130"/>
        <end position="142"/>
    </location>
</feature>
<evidence type="ECO:0000256" key="4">
    <source>
        <dbReference type="SAM" id="SignalP"/>
    </source>
</evidence>